<reference evidence="2 4" key="1">
    <citation type="submission" date="2018-08" db="EMBL/GenBank/DDBJ databases">
        <title>Proposal of Muricauda 72 sp.nov. and Muricauda NH166 sp.nov., isolated from seawater.</title>
        <authorList>
            <person name="Cheng H."/>
            <person name="Wu Y.-H."/>
            <person name="Guo L.-L."/>
            <person name="Xu X.-W."/>
        </authorList>
    </citation>
    <scope>NUCLEOTIDE SEQUENCE [LARGE SCALE GENOMIC DNA]</scope>
    <source>
        <strain evidence="2 4">NH166</strain>
    </source>
</reference>
<dbReference type="Proteomes" id="UP000321528">
    <property type="component" value="Unassembled WGS sequence"/>
</dbReference>
<proteinExistence type="predicted"/>
<dbReference type="Proteomes" id="UP000284189">
    <property type="component" value="Unassembled WGS sequence"/>
</dbReference>
<evidence type="ECO:0000313" key="4">
    <source>
        <dbReference type="Proteomes" id="UP000284189"/>
    </source>
</evidence>
<gene>
    <name evidence="2" type="ORF">D2U88_00830</name>
    <name evidence="3" type="ORF">FQ019_00810</name>
</gene>
<evidence type="ECO:0008006" key="6">
    <source>
        <dbReference type="Google" id="ProtNLM"/>
    </source>
</evidence>
<accession>A0A418NC35</accession>
<comment type="caution">
    <text evidence="2">The sequence shown here is derived from an EMBL/GenBank/DDBJ whole genome shotgun (WGS) entry which is preliminary data.</text>
</comment>
<evidence type="ECO:0000256" key="1">
    <source>
        <dbReference type="SAM" id="SignalP"/>
    </source>
</evidence>
<sequence>MKGRGFFLALASLLVLLGCSSDDSDDNGNQQSEYYFRFKVDGSQISYDYLPESQINLTGSILFDSGTGNYVASIVGIENIFETNPLNRVTLFLSDSADIVTGVDYTNIVGEGDRTPSSVFLMSYYYEQGNLYSAALNTGPTALYELASVTFTEITETKISGTFYGTLLLYDLSGGTVELLNTLVVSEGVFAVPRY</sequence>
<dbReference type="EMBL" id="QXFJ01000007">
    <property type="protein sequence ID" value="RIV74441.1"/>
    <property type="molecule type" value="Genomic_DNA"/>
</dbReference>
<evidence type="ECO:0000313" key="3">
    <source>
        <dbReference type="EMBL" id="TXK08567.1"/>
    </source>
</evidence>
<dbReference type="EMBL" id="VNWL01000006">
    <property type="protein sequence ID" value="TXK08567.1"/>
    <property type="molecule type" value="Genomic_DNA"/>
</dbReference>
<evidence type="ECO:0000313" key="5">
    <source>
        <dbReference type="Proteomes" id="UP000321528"/>
    </source>
</evidence>
<dbReference type="PROSITE" id="PS51257">
    <property type="entry name" value="PROKAR_LIPOPROTEIN"/>
    <property type="match status" value="1"/>
</dbReference>
<keyword evidence="1" id="KW-0732">Signal</keyword>
<keyword evidence="5" id="KW-1185">Reference proteome</keyword>
<name>A0A418NC35_9FLAO</name>
<evidence type="ECO:0000313" key="2">
    <source>
        <dbReference type="EMBL" id="RIV74441.1"/>
    </source>
</evidence>
<feature type="signal peptide" evidence="1">
    <location>
        <begin position="1"/>
        <end position="24"/>
    </location>
</feature>
<feature type="chain" id="PRO_5018992537" description="Lipoprotein" evidence="1">
    <location>
        <begin position="25"/>
        <end position="195"/>
    </location>
</feature>
<reference evidence="3 5" key="2">
    <citation type="submission" date="2019-07" db="EMBL/GenBank/DDBJ databases">
        <title>Draft genome of two Muricauda strains isolated from deep sea.</title>
        <authorList>
            <person name="Sun C."/>
        </authorList>
    </citation>
    <scope>NUCLEOTIDE SEQUENCE [LARGE SCALE GENOMIC DNA]</scope>
    <source>
        <strain evidence="3 5">NH166</strain>
    </source>
</reference>
<organism evidence="2 4">
    <name type="scientific">Flagellimonas aequoris</name>
    <dbReference type="NCBI Taxonomy" id="2306997"/>
    <lineage>
        <taxon>Bacteria</taxon>
        <taxon>Pseudomonadati</taxon>
        <taxon>Bacteroidota</taxon>
        <taxon>Flavobacteriia</taxon>
        <taxon>Flavobacteriales</taxon>
        <taxon>Flavobacteriaceae</taxon>
        <taxon>Flagellimonas</taxon>
    </lineage>
</organism>
<protein>
    <recommendedName>
        <fullName evidence="6">Lipoprotein</fullName>
    </recommendedName>
</protein>
<dbReference type="AlphaFoldDB" id="A0A418NC35"/>